<proteinExistence type="predicted"/>
<evidence type="ECO:0000313" key="1">
    <source>
        <dbReference type="EMBL" id="AVI05066.1"/>
    </source>
</evidence>
<reference evidence="1" key="1">
    <citation type="submission" date="2018-01" db="EMBL/GenBank/DDBJ databases">
        <title>Complete genome sequence analysis of a novel Salmonella phage Spp16.</title>
        <authorList>
            <person name="Zhao F."/>
            <person name="Sun H."/>
            <person name="Ren H."/>
            <person name="Tong Y."/>
        </authorList>
    </citation>
    <scope>NUCLEOTIDE SEQUENCE [LARGE SCALE GENOMIC DNA]</scope>
</reference>
<evidence type="ECO:0000313" key="2">
    <source>
        <dbReference type="Proteomes" id="UP000241381"/>
    </source>
</evidence>
<keyword evidence="2" id="KW-1185">Reference proteome</keyword>
<dbReference type="EMBL" id="MG878892">
    <property type="protein sequence ID" value="AVI05066.1"/>
    <property type="molecule type" value="Genomic_DNA"/>
</dbReference>
<dbReference type="Pfam" id="PF11123">
    <property type="entry name" value="DNA_Packaging_2"/>
    <property type="match status" value="1"/>
</dbReference>
<accession>A0A2P9JZU8</accession>
<sequence length="128" mass="14273">MSEELKDDLIDVEEESKFDSEAFEEALDVLKKALTTMSQEERAKLLLDKVLNNLIITLEEGMATAADYGVAIRFLKDNSIGITPTRDNVAGKLQEKLAESSRRASEDNVVPVQELGKFDIDDFVEGLH</sequence>
<dbReference type="InterPro" id="IPR024345">
    <property type="entry name" value="DNA_matur_Phage_T7-like"/>
</dbReference>
<organism evidence="1 2">
    <name type="scientific">Salmonella phage vB_SpuP_Spp16</name>
    <dbReference type="NCBI Taxonomy" id="2081603"/>
    <lineage>
        <taxon>Viruses</taxon>
        <taxon>Duplodnaviria</taxon>
        <taxon>Heunggongvirae</taxon>
        <taxon>Uroviricota</taxon>
        <taxon>Caudoviricetes</taxon>
        <taxon>Autographivirales</taxon>
        <taxon>Autonotataviridae</taxon>
        <taxon>Melnykvirinae</taxon>
        <taxon>Panjvirus</taxon>
        <taxon>Panjvirus Spp16</taxon>
    </lineage>
</organism>
<protein>
    <submittedName>
        <fullName evidence="1">Terminase small subunit</fullName>
    </submittedName>
</protein>
<dbReference type="Proteomes" id="UP000241381">
    <property type="component" value="Segment"/>
</dbReference>
<dbReference type="KEGG" id="vg:54989856"/>
<dbReference type="GeneID" id="54989856"/>
<dbReference type="RefSeq" id="YP_009799371.1">
    <property type="nucleotide sequence ID" value="NC_047941.1"/>
</dbReference>
<name>A0A2P9JZU8_9CAUD</name>